<dbReference type="GO" id="GO:0016787">
    <property type="term" value="F:hydrolase activity"/>
    <property type="evidence" value="ECO:0007669"/>
    <property type="project" value="UniProtKB-KW"/>
</dbReference>
<gene>
    <name evidence="2" type="ORF">SAMN05216352_101444</name>
</gene>
<dbReference type="InterPro" id="IPR051044">
    <property type="entry name" value="MAG_DAG_Lipase"/>
</dbReference>
<evidence type="ECO:0000313" key="2">
    <source>
        <dbReference type="EMBL" id="SDH48916.1"/>
    </source>
</evidence>
<reference evidence="2 3" key="1">
    <citation type="submission" date="2016-10" db="EMBL/GenBank/DDBJ databases">
        <authorList>
            <person name="de Groot N.N."/>
        </authorList>
    </citation>
    <scope>NUCLEOTIDE SEQUENCE [LARGE SCALE GENOMIC DNA]</scope>
    <source>
        <strain evidence="3">P4B,CCM 7963,CECT 7998,DSM 25260,IBRC-M 10614,KCTC 13821</strain>
    </source>
</reference>
<dbReference type="PANTHER" id="PTHR11614">
    <property type="entry name" value="PHOSPHOLIPASE-RELATED"/>
    <property type="match status" value="1"/>
</dbReference>
<name>A0A1G8CTX0_9BACI</name>
<dbReference type="Gene3D" id="3.40.50.1820">
    <property type="entry name" value="alpha/beta hydrolase"/>
    <property type="match status" value="1"/>
</dbReference>
<keyword evidence="3" id="KW-1185">Reference proteome</keyword>
<protein>
    <submittedName>
        <fullName evidence="2">Lysophospholipase, alpha-beta hydrolase superfamily</fullName>
    </submittedName>
</protein>
<sequence>MYIDGYFKGTENVNLFYRGWIPQKPRALLILVHGAGEHSGRYSDIGEVCMEHQIALVAPDIRGFGQSGGPRGHVNTFKDYLDDLETLIKMFYKQYNSLPLFLFGHSFGGLIVIRYGQMYRHTAEGFILSSPALGIRFRMPFLFKRTLDLISWVSPNLSIQPYKWARILRKFRQLKPYFPESNALLKDPFFTFEYTPRWLTELLRNGMHALTEAATFRFPILCIYDQQDPIIHPGSVHRFLNSITIEDKKHVMYTEGLHRPWHAHHKQQALNNVMTWLNTRL</sequence>
<dbReference type="RefSeq" id="WP_091580237.1">
    <property type="nucleotide sequence ID" value="NZ_FNDU01000001.1"/>
</dbReference>
<proteinExistence type="predicted"/>
<dbReference type="EMBL" id="FNDU01000001">
    <property type="protein sequence ID" value="SDH48916.1"/>
    <property type="molecule type" value="Genomic_DNA"/>
</dbReference>
<feature type="domain" description="Serine aminopeptidase S33" evidence="1">
    <location>
        <begin position="23"/>
        <end position="260"/>
    </location>
</feature>
<dbReference type="AlphaFoldDB" id="A0A1G8CTX0"/>
<dbReference type="OrthoDB" id="9806902at2"/>
<dbReference type="Proteomes" id="UP000199017">
    <property type="component" value="Unassembled WGS sequence"/>
</dbReference>
<evidence type="ECO:0000259" key="1">
    <source>
        <dbReference type="Pfam" id="PF12146"/>
    </source>
</evidence>
<dbReference type="SUPFAM" id="SSF53474">
    <property type="entry name" value="alpha/beta-Hydrolases"/>
    <property type="match status" value="1"/>
</dbReference>
<dbReference type="STRING" id="930129.SAMN05216352_101444"/>
<dbReference type="InterPro" id="IPR029058">
    <property type="entry name" value="AB_hydrolase_fold"/>
</dbReference>
<evidence type="ECO:0000313" key="3">
    <source>
        <dbReference type="Proteomes" id="UP000199017"/>
    </source>
</evidence>
<keyword evidence="2" id="KW-0378">Hydrolase</keyword>
<dbReference type="Pfam" id="PF12146">
    <property type="entry name" value="Hydrolase_4"/>
    <property type="match status" value="1"/>
</dbReference>
<dbReference type="InterPro" id="IPR022742">
    <property type="entry name" value="Hydrolase_4"/>
</dbReference>
<accession>A0A1G8CTX0</accession>
<organism evidence="2 3">
    <name type="scientific">Alteribacillus bidgolensis</name>
    <dbReference type="NCBI Taxonomy" id="930129"/>
    <lineage>
        <taxon>Bacteria</taxon>
        <taxon>Bacillati</taxon>
        <taxon>Bacillota</taxon>
        <taxon>Bacilli</taxon>
        <taxon>Bacillales</taxon>
        <taxon>Bacillaceae</taxon>
        <taxon>Alteribacillus</taxon>
    </lineage>
</organism>